<evidence type="ECO:0000313" key="1">
    <source>
        <dbReference type="EMBL" id="EEG78444.1"/>
    </source>
</evidence>
<protein>
    <submittedName>
        <fullName evidence="1">Fimbrial protein pilin</fullName>
    </submittedName>
</protein>
<dbReference type="STRING" id="555088.DealDRAFT_0859"/>
<dbReference type="RefSeq" id="WP_008515199.1">
    <property type="nucleotide sequence ID" value="NZ_ACJM01000003.1"/>
</dbReference>
<dbReference type="Proteomes" id="UP000006443">
    <property type="component" value="Unassembled WGS sequence"/>
</dbReference>
<dbReference type="EMBL" id="ACJM01000003">
    <property type="protein sequence ID" value="EEG78444.1"/>
    <property type="molecule type" value="Genomic_DNA"/>
</dbReference>
<keyword evidence="2" id="KW-1185">Reference proteome</keyword>
<organism evidence="1 2">
    <name type="scientific">Dethiobacter alkaliphilus AHT 1</name>
    <dbReference type="NCBI Taxonomy" id="555088"/>
    <lineage>
        <taxon>Bacteria</taxon>
        <taxon>Bacillati</taxon>
        <taxon>Bacillota</taxon>
        <taxon>Dethiobacteria</taxon>
        <taxon>Dethiobacterales</taxon>
        <taxon>Dethiobacteraceae</taxon>
        <taxon>Dethiobacter</taxon>
    </lineage>
</organism>
<sequence length="94" mass="10457">MRLAELFIVLVILVTLSGTGITVYSEHIGTVQNSVLSYNVKVMQQAVEIYQLENGKYPDDLESLVENGYFREMPVNPVTGAADFDYDPVTGKIK</sequence>
<accession>C0GEF0</accession>
<name>C0GEF0_DETAL</name>
<dbReference type="eggNOG" id="COG2165">
    <property type="taxonomic scope" value="Bacteria"/>
</dbReference>
<comment type="caution">
    <text evidence="1">The sequence shown here is derived from an EMBL/GenBank/DDBJ whole genome shotgun (WGS) entry which is preliminary data.</text>
</comment>
<dbReference type="SUPFAM" id="SSF54523">
    <property type="entry name" value="Pili subunits"/>
    <property type="match status" value="1"/>
</dbReference>
<evidence type="ECO:0000313" key="2">
    <source>
        <dbReference type="Proteomes" id="UP000006443"/>
    </source>
</evidence>
<dbReference type="InterPro" id="IPR045584">
    <property type="entry name" value="Pilin-like"/>
</dbReference>
<reference evidence="1 2" key="1">
    <citation type="submission" date="2009-02" db="EMBL/GenBank/DDBJ databases">
        <title>Sequencing of the draft genome and assembly of Dethiobacter alkaliphilus AHT 1.</title>
        <authorList>
            <consortium name="US DOE Joint Genome Institute (JGI-PGF)"/>
            <person name="Lucas S."/>
            <person name="Copeland A."/>
            <person name="Lapidus A."/>
            <person name="Glavina del Rio T."/>
            <person name="Dalin E."/>
            <person name="Tice H."/>
            <person name="Bruce D."/>
            <person name="Goodwin L."/>
            <person name="Pitluck S."/>
            <person name="Larimer F."/>
            <person name="Land M.L."/>
            <person name="Hauser L."/>
            <person name="Muyzer G."/>
        </authorList>
    </citation>
    <scope>NUCLEOTIDE SEQUENCE [LARGE SCALE GENOMIC DNA]</scope>
    <source>
        <strain evidence="1 2">AHT 1</strain>
    </source>
</reference>
<dbReference type="AlphaFoldDB" id="C0GEF0"/>
<proteinExistence type="predicted"/>
<gene>
    <name evidence="1" type="ORF">DealDRAFT_0859</name>
</gene>
<dbReference type="OrthoDB" id="2200323at2"/>
<dbReference type="Gene3D" id="3.30.700.10">
    <property type="entry name" value="Glycoprotein, Type 4 Pilin"/>
    <property type="match status" value="1"/>
</dbReference>